<proteinExistence type="predicted"/>
<organism evidence="1 2">
    <name type="scientific">Bacillus thuringiensis Bt18247</name>
    <dbReference type="NCBI Taxonomy" id="1423143"/>
    <lineage>
        <taxon>Bacteria</taxon>
        <taxon>Bacillati</taxon>
        <taxon>Bacillota</taxon>
        <taxon>Bacilli</taxon>
        <taxon>Bacillales</taxon>
        <taxon>Bacillaceae</taxon>
        <taxon>Bacillus</taxon>
        <taxon>Bacillus cereus group</taxon>
    </lineage>
</organism>
<geneLocation type="plasmid" evidence="2">
    <name>p130548 sequence</name>
</geneLocation>
<gene>
    <name evidence="1" type="ORF">BTI247_61160</name>
</gene>
<name>A0A9W3SZY1_BACTU</name>
<protein>
    <submittedName>
        <fullName evidence="1">Uncharacterized protein</fullName>
    </submittedName>
</protein>
<dbReference type="RefSeq" id="WP_157452957.1">
    <property type="nucleotide sequence ID" value="NZ_CP015252.1"/>
</dbReference>
<sequence>MRQYQMLYSTPYLYSSRTLQQMYKSTRKEEDITAIQGHMLRHEVYLDRQYYK</sequence>
<evidence type="ECO:0000313" key="1">
    <source>
        <dbReference type="EMBL" id="AOM14446.1"/>
    </source>
</evidence>
<evidence type="ECO:0000313" key="2">
    <source>
        <dbReference type="Proteomes" id="UP000192743"/>
    </source>
</evidence>
<reference evidence="1 2" key="1">
    <citation type="submission" date="2016-02" db="EMBL/GenBank/DDBJ databases">
        <title>Comparative analysis of three nematocidal Bacillus thuringiensis strains.</title>
        <authorList>
            <person name="Hollensteiner J."/>
            <person name="Kloesener M."/>
            <person name="Bunk B."/>
            <person name="Sproeer C."/>
            <person name="Rosenstiel P."/>
            <person name="Schulte-Iserlohe R."/>
            <person name="Schulenburg H."/>
            <person name="Liesegang H."/>
        </authorList>
    </citation>
    <scope>NUCLEOTIDE SEQUENCE [LARGE SCALE GENOMIC DNA]</scope>
    <source>
        <strain evidence="1 2">Bt18247</strain>
        <plasmid evidence="2">p130548 sequence</plasmid>
    </source>
</reference>
<accession>A0A9W3SZY1</accession>
<dbReference type="Proteomes" id="UP000192743">
    <property type="component" value="Plasmid p130548"/>
</dbReference>
<keyword evidence="1" id="KW-0614">Plasmid</keyword>
<dbReference type="EMBL" id="CP015252">
    <property type="protein sequence ID" value="AOM14446.1"/>
    <property type="molecule type" value="Genomic_DNA"/>
</dbReference>
<dbReference type="AlphaFoldDB" id="A0A9W3SZY1"/>